<dbReference type="SMART" id="SM00906">
    <property type="entry name" value="Fungal_trans"/>
    <property type="match status" value="1"/>
</dbReference>
<dbReference type="SUPFAM" id="SSF57701">
    <property type="entry name" value="Zn2/Cys6 DNA-binding domain"/>
    <property type="match status" value="1"/>
</dbReference>
<evidence type="ECO:0000259" key="7">
    <source>
        <dbReference type="PROSITE" id="PS50048"/>
    </source>
</evidence>
<dbReference type="GO" id="GO:0003677">
    <property type="term" value="F:DNA binding"/>
    <property type="evidence" value="ECO:0007669"/>
    <property type="project" value="UniProtKB-KW"/>
</dbReference>
<evidence type="ECO:0000313" key="8">
    <source>
        <dbReference type="EMBL" id="KAE8387437.1"/>
    </source>
</evidence>
<dbReference type="GO" id="GO:0000981">
    <property type="term" value="F:DNA-binding transcription factor activity, RNA polymerase II-specific"/>
    <property type="evidence" value="ECO:0007669"/>
    <property type="project" value="InterPro"/>
</dbReference>
<feature type="domain" description="Zn(2)-C6 fungal-type" evidence="7">
    <location>
        <begin position="27"/>
        <end position="58"/>
    </location>
</feature>
<dbReference type="GO" id="GO:0005634">
    <property type="term" value="C:nucleus"/>
    <property type="evidence" value="ECO:0007669"/>
    <property type="project" value="TreeGrafter"/>
</dbReference>
<feature type="region of interest" description="Disordered" evidence="6">
    <location>
        <begin position="68"/>
        <end position="93"/>
    </location>
</feature>
<gene>
    <name evidence="8" type="ORF">BDV23DRAFT_161185</name>
</gene>
<evidence type="ECO:0000256" key="3">
    <source>
        <dbReference type="ARBA" id="ARBA00023125"/>
    </source>
</evidence>
<dbReference type="PANTHER" id="PTHR31668">
    <property type="entry name" value="GLUCOSE TRANSPORT TRANSCRIPTION REGULATOR RGT1-RELATED-RELATED"/>
    <property type="match status" value="1"/>
</dbReference>
<dbReference type="AlphaFoldDB" id="A0A5N7C0Z9"/>
<evidence type="ECO:0000256" key="1">
    <source>
        <dbReference type="ARBA" id="ARBA00022723"/>
    </source>
</evidence>
<dbReference type="Gene3D" id="4.10.240.10">
    <property type="entry name" value="Zn(2)-C6 fungal-type DNA-binding domain"/>
    <property type="match status" value="1"/>
</dbReference>
<dbReference type="PROSITE" id="PS00463">
    <property type="entry name" value="ZN2_CY6_FUNGAL_1"/>
    <property type="match status" value="1"/>
</dbReference>
<accession>A0A5N7C0Z9</accession>
<feature type="compositionally biased region" description="Polar residues" evidence="6">
    <location>
        <begin position="71"/>
        <end position="80"/>
    </location>
</feature>
<dbReference type="InterPro" id="IPR007219">
    <property type="entry name" value="XnlR_reg_dom"/>
</dbReference>
<evidence type="ECO:0000256" key="6">
    <source>
        <dbReference type="SAM" id="MobiDB-lite"/>
    </source>
</evidence>
<dbReference type="InterPro" id="IPR001138">
    <property type="entry name" value="Zn2Cys6_DnaBD"/>
</dbReference>
<dbReference type="SMART" id="SM00066">
    <property type="entry name" value="GAL4"/>
    <property type="match status" value="1"/>
</dbReference>
<dbReference type="PANTHER" id="PTHR31668:SF4">
    <property type="entry name" value="TRANSCRIPTIONAL ACTIVATOR PROTEIN DAL81"/>
    <property type="match status" value="1"/>
</dbReference>
<proteinExistence type="predicted"/>
<dbReference type="GO" id="GO:0001080">
    <property type="term" value="P:nitrogen catabolite activation of transcription from RNA polymerase II promoter"/>
    <property type="evidence" value="ECO:0007669"/>
    <property type="project" value="TreeGrafter"/>
</dbReference>
<evidence type="ECO:0000256" key="2">
    <source>
        <dbReference type="ARBA" id="ARBA00023015"/>
    </source>
</evidence>
<name>A0A5N7C0Z9_PETAA</name>
<dbReference type="Proteomes" id="UP000326877">
    <property type="component" value="Unassembled WGS sequence"/>
</dbReference>
<keyword evidence="2" id="KW-0805">Transcription regulation</keyword>
<dbReference type="InterPro" id="IPR036864">
    <property type="entry name" value="Zn2-C6_fun-type_DNA-bd_sf"/>
</dbReference>
<dbReference type="Pfam" id="PF04082">
    <property type="entry name" value="Fungal_trans"/>
    <property type="match status" value="1"/>
</dbReference>
<dbReference type="CDD" id="cd00067">
    <property type="entry name" value="GAL4"/>
    <property type="match status" value="1"/>
</dbReference>
<dbReference type="EMBL" id="ML735293">
    <property type="protein sequence ID" value="KAE8387437.1"/>
    <property type="molecule type" value="Genomic_DNA"/>
</dbReference>
<keyword evidence="5" id="KW-0539">Nucleus</keyword>
<dbReference type="GO" id="GO:0008270">
    <property type="term" value="F:zinc ion binding"/>
    <property type="evidence" value="ECO:0007669"/>
    <property type="project" value="InterPro"/>
</dbReference>
<protein>
    <submittedName>
        <fullName evidence="8">Fungal-specific transcription factor domain-containing protein</fullName>
    </submittedName>
</protein>
<dbReference type="OrthoDB" id="3034343at2759"/>
<dbReference type="CDD" id="cd12148">
    <property type="entry name" value="fungal_TF_MHR"/>
    <property type="match status" value="1"/>
</dbReference>
<dbReference type="PROSITE" id="PS50048">
    <property type="entry name" value="ZN2_CY6_FUNGAL_2"/>
    <property type="match status" value="1"/>
</dbReference>
<keyword evidence="3" id="KW-0238">DNA-binding</keyword>
<dbReference type="GO" id="GO:0006351">
    <property type="term" value="P:DNA-templated transcription"/>
    <property type="evidence" value="ECO:0007669"/>
    <property type="project" value="InterPro"/>
</dbReference>
<keyword evidence="1" id="KW-0479">Metal-binding</keyword>
<keyword evidence="4" id="KW-0804">Transcription</keyword>
<reference evidence="8" key="1">
    <citation type="submission" date="2019-04" db="EMBL/GenBank/DDBJ databases">
        <title>Friends and foes A comparative genomics studyof 23 Aspergillus species from section Flavi.</title>
        <authorList>
            <consortium name="DOE Joint Genome Institute"/>
            <person name="Kjaerbolling I."/>
            <person name="Vesth T."/>
            <person name="Frisvad J.C."/>
            <person name="Nybo J.L."/>
            <person name="Theobald S."/>
            <person name="Kildgaard S."/>
            <person name="Isbrandt T."/>
            <person name="Kuo A."/>
            <person name="Sato A."/>
            <person name="Lyhne E.K."/>
            <person name="Kogle M.E."/>
            <person name="Wiebenga A."/>
            <person name="Kun R.S."/>
            <person name="Lubbers R.J."/>
            <person name="Makela M.R."/>
            <person name="Barry K."/>
            <person name="Chovatia M."/>
            <person name="Clum A."/>
            <person name="Daum C."/>
            <person name="Haridas S."/>
            <person name="He G."/>
            <person name="LaButti K."/>
            <person name="Lipzen A."/>
            <person name="Mondo S."/>
            <person name="Riley R."/>
            <person name="Salamov A."/>
            <person name="Simmons B.A."/>
            <person name="Magnuson J.K."/>
            <person name="Henrissat B."/>
            <person name="Mortensen U.H."/>
            <person name="Larsen T.O."/>
            <person name="Devries R.P."/>
            <person name="Grigoriev I.V."/>
            <person name="Machida M."/>
            <person name="Baker S.E."/>
            <person name="Andersen M.R."/>
        </authorList>
    </citation>
    <scope>NUCLEOTIDE SEQUENCE [LARGE SCALE GENOMIC DNA]</scope>
    <source>
        <strain evidence="8">IBT 14317</strain>
    </source>
</reference>
<sequence>MDNDTFTRRHPYSGTGPRRYMSKAQRACDLCRSRKSACQIDTAPPCRLCRVHGQPCEFTDRIVRKKRHHLQNTSSPSRNAFNGIAGSSDGRTNESSVFASLVKPTDSAAMHMTESPMHAEDPSVGEQLFDFSLGQGFEDPHASVLGREDHGIMDELMLSMYEGQGLSHIEPNPGLGPPSLDNHPSLTSQLCGLTGDMDPYVLRHYRFDIRSEFLFSKLAIRSVRNTEVPVQFLLSKPELSNESKSLTSLEPPIPGEGLSGLSQIVTPEIGERLIQLFTRFVNLQFPILSEDRLPDPRASSAHLLAAIYLISQPFTTFDDYLCIELVYSPPSPQDLFRIAWRELNHALSEPTIQSLQAALILLLHPPSNPLLLDSTVKWTLLGMTVSMAQTLGLHLDPSIWNIPSDEIHTRRRLSWVVFAIDKWLAFSFGRPSHISRNDWLITELNSSDIEPETSTSGAHLYAIEFSKLTTILDNVLTSLYSLRGLSALSKDFRLTISNARPLMHDLTAWHTSLPSLLAMDPTAGRKQTSNDSASLHIAYQSVKILILRALLRPFNNTDHSASELEQDEEWHAARSQIRKTASTETDAALSLISNLQPAHYHAFWAPWSKTSFASIMNLLFLLTVTAHQLCGPEGMNSGEEYTERRETLDRARTIFRLHAKSLDIIRFALLRIDAVFWIGWEKVLGFH</sequence>
<evidence type="ECO:0000256" key="4">
    <source>
        <dbReference type="ARBA" id="ARBA00023163"/>
    </source>
</evidence>
<dbReference type="InterPro" id="IPR050797">
    <property type="entry name" value="Carb_Metab_Trans_Reg"/>
</dbReference>
<evidence type="ECO:0000256" key="5">
    <source>
        <dbReference type="ARBA" id="ARBA00023242"/>
    </source>
</evidence>
<organism evidence="8">
    <name type="scientific">Petromyces alliaceus</name>
    <name type="common">Aspergillus alliaceus</name>
    <dbReference type="NCBI Taxonomy" id="209559"/>
    <lineage>
        <taxon>Eukaryota</taxon>
        <taxon>Fungi</taxon>
        <taxon>Dikarya</taxon>
        <taxon>Ascomycota</taxon>
        <taxon>Pezizomycotina</taxon>
        <taxon>Eurotiomycetes</taxon>
        <taxon>Eurotiomycetidae</taxon>
        <taxon>Eurotiales</taxon>
        <taxon>Aspergillaceae</taxon>
        <taxon>Aspergillus</taxon>
        <taxon>Aspergillus subgen. Circumdati</taxon>
    </lineage>
</organism>